<dbReference type="PRINTS" id="PR00410">
    <property type="entry name" value="PHEHYDRXLASE"/>
</dbReference>
<dbReference type="AlphaFoldDB" id="A0A6G4UAD3"/>
<evidence type="ECO:0000256" key="10">
    <source>
        <dbReference type="ARBA" id="ARBA00023004"/>
    </source>
</evidence>
<keyword evidence="10" id="KW-0408">Iron</keyword>
<proteinExistence type="predicted"/>
<dbReference type="CDD" id="cd06198">
    <property type="entry name" value="FNR_like_3"/>
    <property type="match status" value="1"/>
</dbReference>
<keyword evidence="8 13" id="KW-1133">Transmembrane helix</keyword>
<comment type="cofactor">
    <cofactor evidence="1">
        <name>FAD</name>
        <dbReference type="ChEBI" id="CHEBI:57692"/>
    </cofactor>
</comment>
<keyword evidence="5" id="KW-0001">2Fe-2S</keyword>
<dbReference type="Pfam" id="PF01794">
    <property type="entry name" value="Ferric_reduct"/>
    <property type="match status" value="1"/>
</dbReference>
<dbReference type="PANTHER" id="PTHR47354:SF8">
    <property type="entry name" value="1,2-PHENYLACETYL-COA EPOXIDASE, SUBUNIT E"/>
    <property type="match status" value="1"/>
</dbReference>
<keyword evidence="16" id="KW-1185">Reference proteome</keyword>
<feature type="domain" description="FAD-binding FR-type" evidence="14">
    <location>
        <begin position="224"/>
        <end position="324"/>
    </location>
</feature>
<keyword evidence="12 13" id="KW-0472">Membrane</keyword>
<evidence type="ECO:0000256" key="2">
    <source>
        <dbReference type="ARBA" id="ARBA00004141"/>
    </source>
</evidence>
<dbReference type="InterPro" id="IPR050415">
    <property type="entry name" value="MRET"/>
</dbReference>
<dbReference type="InterPro" id="IPR039261">
    <property type="entry name" value="FNR_nucleotide-bd"/>
</dbReference>
<keyword evidence="6" id="KW-0479">Metal-binding</keyword>
<feature type="transmembrane region" description="Helical" evidence="13">
    <location>
        <begin position="97"/>
        <end position="119"/>
    </location>
</feature>
<dbReference type="GO" id="GO:0016491">
    <property type="term" value="F:oxidoreductase activity"/>
    <property type="evidence" value="ECO:0007669"/>
    <property type="project" value="UniProtKB-KW"/>
</dbReference>
<evidence type="ECO:0000256" key="7">
    <source>
        <dbReference type="ARBA" id="ARBA00022827"/>
    </source>
</evidence>
<keyword evidence="3" id="KW-0285">Flavoprotein</keyword>
<dbReference type="Pfam" id="PF00175">
    <property type="entry name" value="NAD_binding_1"/>
    <property type="match status" value="1"/>
</dbReference>
<dbReference type="Gene3D" id="2.40.30.10">
    <property type="entry name" value="Translation factors"/>
    <property type="match status" value="1"/>
</dbReference>
<dbReference type="InterPro" id="IPR017938">
    <property type="entry name" value="Riboflavin_synthase-like_b-brl"/>
</dbReference>
<feature type="transmembrane region" description="Helical" evidence="13">
    <location>
        <begin position="199"/>
        <end position="218"/>
    </location>
</feature>
<feature type="transmembrane region" description="Helical" evidence="13">
    <location>
        <begin position="53"/>
        <end position="76"/>
    </location>
</feature>
<evidence type="ECO:0000256" key="5">
    <source>
        <dbReference type="ARBA" id="ARBA00022714"/>
    </source>
</evidence>
<evidence type="ECO:0000256" key="4">
    <source>
        <dbReference type="ARBA" id="ARBA00022692"/>
    </source>
</evidence>
<dbReference type="Gene3D" id="3.40.50.80">
    <property type="entry name" value="Nucleotide-binding domain of ferredoxin-NADP reductase (FNR) module"/>
    <property type="match status" value="1"/>
</dbReference>
<dbReference type="GO" id="GO:0016020">
    <property type="term" value="C:membrane"/>
    <property type="evidence" value="ECO:0007669"/>
    <property type="project" value="UniProtKB-SubCell"/>
</dbReference>
<comment type="subcellular location">
    <subcellularLocation>
        <location evidence="2">Membrane</location>
        <topology evidence="2">Multi-pass membrane protein</topology>
    </subcellularLocation>
</comment>
<organism evidence="15 16">
    <name type="scientific">Streptomyces coryli</name>
    <dbReference type="NCBI Taxonomy" id="1128680"/>
    <lineage>
        <taxon>Bacteria</taxon>
        <taxon>Bacillati</taxon>
        <taxon>Actinomycetota</taxon>
        <taxon>Actinomycetes</taxon>
        <taxon>Kitasatosporales</taxon>
        <taxon>Streptomycetaceae</taxon>
        <taxon>Streptomyces</taxon>
    </lineage>
</organism>
<dbReference type="SUPFAM" id="SSF52343">
    <property type="entry name" value="Ferredoxin reductase-like, C-terminal NADP-linked domain"/>
    <property type="match status" value="1"/>
</dbReference>
<evidence type="ECO:0000256" key="12">
    <source>
        <dbReference type="ARBA" id="ARBA00023136"/>
    </source>
</evidence>
<dbReference type="SUPFAM" id="SSF63380">
    <property type="entry name" value="Riboflavin synthase domain-like"/>
    <property type="match status" value="1"/>
</dbReference>
<comment type="caution">
    <text evidence="15">The sequence shown here is derived from an EMBL/GenBank/DDBJ whole genome shotgun (WGS) entry which is preliminary data.</text>
</comment>
<dbReference type="Proteomes" id="UP000481583">
    <property type="component" value="Unassembled WGS sequence"/>
</dbReference>
<protein>
    <submittedName>
        <fullName evidence="15">Ferredoxin reductase family protein</fullName>
    </submittedName>
</protein>
<evidence type="ECO:0000313" key="15">
    <source>
        <dbReference type="EMBL" id="NGN68962.1"/>
    </source>
</evidence>
<dbReference type="InterPro" id="IPR017927">
    <property type="entry name" value="FAD-bd_FR_type"/>
</dbReference>
<feature type="transmembrane region" description="Helical" evidence="13">
    <location>
        <begin position="131"/>
        <end position="150"/>
    </location>
</feature>
<dbReference type="GO" id="GO:0051537">
    <property type="term" value="F:2 iron, 2 sulfur cluster binding"/>
    <property type="evidence" value="ECO:0007669"/>
    <property type="project" value="UniProtKB-KW"/>
</dbReference>
<dbReference type="PANTHER" id="PTHR47354">
    <property type="entry name" value="NADH OXIDOREDUCTASE HCR"/>
    <property type="match status" value="1"/>
</dbReference>
<evidence type="ECO:0000256" key="13">
    <source>
        <dbReference type="SAM" id="Phobius"/>
    </source>
</evidence>
<gene>
    <name evidence="15" type="ORF">G5C51_34365</name>
</gene>
<feature type="transmembrane region" description="Helical" evidence="13">
    <location>
        <begin position="21"/>
        <end position="41"/>
    </location>
</feature>
<dbReference type="GO" id="GO:0046872">
    <property type="term" value="F:metal ion binding"/>
    <property type="evidence" value="ECO:0007669"/>
    <property type="project" value="UniProtKB-KW"/>
</dbReference>
<sequence length="449" mass="47728">MRPAAPGTAGVVPPDPHRVPARTLATAVVGGAGAVFLLWAVQVRPSARLDALFATAAHGCGLLAGYGVLVMLLLMARVPAIERGAGGDRLARWHAACGGWVLATLLLHCAFALAGHAVHLDTDVLTATADLLGYPALAAAVAGTALLLAAGATSAPPVRRRLRHESWRGLHLLAYAGAALGFIHQPSGPDLSGNPVTSWLWSLLHTAVAVLLITYRVVVPVRQALRHRLTVSEVRVEGPGVVSVTVRGERLHELGAEPGQFLRWRFLTRRLWRTALPFSLSAPPGPDSLRITVKAAGDHTRRVRRLRPGTRVLATGPFGALTAHRRVRRKVLLLAGGTGITPLRTLYETLPAGPGDLTLLYRAADAEQLVLTTELEHLATTRGARLHYLLGPSDGPYNPLSPHALADLIPDLHAHDVYICGPPGMTTAATESLLRAGVPTRRIHTESFT</sequence>
<evidence type="ECO:0000256" key="3">
    <source>
        <dbReference type="ARBA" id="ARBA00022630"/>
    </source>
</evidence>
<feature type="transmembrane region" description="Helical" evidence="13">
    <location>
        <begin position="170"/>
        <end position="187"/>
    </location>
</feature>
<evidence type="ECO:0000256" key="1">
    <source>
        <dbReference type="ARBA" id="ARBA00001974"/>
    </source>
</evidence>
<name>A0A6G4UAD3_9ACTN</name>
<dbReference type="PROSITE" id="PS51384">
    <property type="entry name" value="FAD_FR"/>
    <property type="match status" value="1"/>
</dbReference>
<dbReference type="InterPro" id="IPR001433">
    <property type="entry name" value="OxRdtase_FAD/NAD-bd"/>
</dbReference>
<dbReference type="GO" id="GO:0050660">
    <property type="term" value="F:flavin adenine dinucleotide binding"/>
    <property type="evidence" value="ECO:0007669"/>
    <property type="project" value="TreeGrafter"/>
</dbReference>
<evidence type="ECO:0000313" key="16">
    <source>
        <dbReference type="Proteomes" id="UP000481583"/>
    </source>
</evidence>
<evidence type="ECO:0000256" key="8">
    <source>
        <dbReference type="ARBA" id="ARBA00022989"/>
    </source>
</evidence>
<evidence type="ECO:0000256" key="9">
    <source>
        <dbReference type="ARBA" id="ARBA00023002"/>
    </source>
</evidence>
<evidence type="ECO:0000256" key="6">
    <source>
        <dbReference type="ARBA" id="ARBA00022723"/>
    </source>
</evidence>
<keyword evidence="7" id="KW-0274">FAD</keyword>
<accession>A0A6G4UAD3</accession>
<dbReference type="EMBL" id="JAAKZV010000246">
    <property type="protein sequence ID" value="NGN68962.1"/>
    <property type="molecule type" value="Genomic_DNA"/>
</dbReference>
<evidence type="ECO:0000256" key="11">
    <source>
        <dbReference type="ARBA" id="ARBA00023014"/>
    </source>
</evidence>
<dbReference type="InterPro" id="IPR013130">
    <property type="entry name" value="Fe3_Rdtase_TM_dom"/>
</dbReference>
<reference evidence="15 16" key="1">
    <citation type="submission" date="2020-02" db="EMBL/GenBank/DDBJ databases">
        <title>Whole-genome analyses of novel actinobacteria.</title>
        <authorList>
            <person name="Sahin N."/>
        </authorList>
    </citation>
    <scope>NUCLEOTIDE SEQUENCE [LARGE SCALE GENOMIC DNA]</scope>
    <source>
        <strain evidence="15 16">A7024</strain>
    </source>
</reference>
<keyword evidence="9" id="KW-0560">Oxidoreductase</keyword>
<keyword evidence="11" id="KW-0411">Iron-sulfur</keyword>
<evidence type="ECO:0000259" key="14">
    <source>
        <dbReference type="PROSITE" id="PS51384"/>
    </source>
</evidence>
<keyword evidence="4 13" id="KW-0812">Transmembrane</keyword>